<dbReference type="STRING" id="1631249.BQ8794_50199"/>
<sequence>MHVAQKRAAVLGRRHASNKKLRVAQEHALGREPRVRSGFGTIWTWLELKVRRRGRPNATHFKLLNCRRVSCSAAM</sequence>
<evidence type="ECO:0000313" key="2">
    <source>
        <dbReference type="Proteomes" id="UP000188388"/>
    </source>
</evidence>
<protein>
    <submittedName>
        <fullName evidence="1">Uncharacterized protein</fullName>
    </submittedName>
</protein>
<keyword evidence="2" id="KW-1185">Reference proteome</keyword>
<gene>
    <name evidence="1" type="ORF">BQ8794_50199</name>
</gene>
<dbReference type="EMBL" id="FTPD01000045">
    <property type="protein sequence ID" value="SIT58097.1"/>
    <property type="molecule type" value="Genomic_DNA"/>
</dbReference>
<evidence type="ECO:0000313" key="1">
    <source>
        <dbReference type="EMBL" id="SIT58097.1"/>
    </source>
</evidence>
<dbReference type="AlphaFoldDB" id="A0A1R3VDY5"/>
<proteinExistence type="predicted"/>
<name>A0A1R3VDY5_9HYPH</name>
<organism evidence="1 2">
    <name type="scientific">Mesorhizobium prunaredense</name>
    <dbReference type="NCBI Taxonomy" id="1631249"/>
    <lineage>
        <taxon>Bacteria</taxon>
        <taxon>Pseudomonadati</taxon>
        <taxon>Pseudomonadota</taxon>
        <taxon>Alphaproteobacteria</taxon>
        <taxon>Hyphomicrobiales</taxon>
        <taxon>Phyllobacteriaceae</taxon>
        <taxon>Mesorhizobium</taxon>
    </lineage>
</organism>
<reference evidence="2" key="1">
    <citation type="submission" date="2017-01" db="EMBL/GenBank/DDBJ databases">
        <authorList>
            <person name="Brunel B."/>
        </authorList>
    </citation>
    <scope>NUCLEOTIDE SEQUENCE [LARGE SCALE GENOMIC DNA]</scope>
</reference>
<dbReference type="Proteomes" id="UP000188388">
    <property type="component" value="Unassembled WGS sequence"/>
</dbReference>
<accession>A0A1R3VDY5</accession>